<comment type="caution">
    <text evidence="2">The sequence shown here is derived from an EMBL/GenBank/DDBJ whole genome shotgun (WGS) entry which is preliminary data.</text>
</comment>
<dbReference type="EMBL" id="JAUKUA010000002">
    <property type="protein sequence ID" value="KAK0724526.1"/>
    <property type="molecule type" value="Genomic_DNA"/>
</dbReference>
<dbReference type="PROSITE" id="PS50088">
    <property type="entry name" value="ANK_REPEAT"/>
    <property type="match status" value="1"/>
</dbReference>
<proteinExistence type="predicted"/>
<dbReference type="InterPro" id="IPR002110">
    <property type="entry name" value="Ankyrin_rpt"/>
</dbReference>
<feature type="repeat" description="ANK" evidence="1">
    <location>
        <begin position="21"/>
        <end position="53"/>
    </location>
</feature>
<dbReference type="SUPFAM" id="SSF48403">
    <property type="entry name" value="Ankyrin repeat"/>
    <property type="match status" value="1"/>
</dbReference>
<keyword evidence="1" id="KW-0040">ANK repeat</keyword>
<evidence type="ECO:0000313" key="2">
    <source>
        <dbReference type="EMBL" id="KAK0724526.1"/>
    </source>
</evidence>
<dbReference type="PROSITE" id="PS50297">
    <property type="entry name" value="ANK_REP_REGION"/>
    <property type="match status" value="1"/>
</dbReference>
<protein>
    <submittedName>
        <fullName evidence="2">Uncharacterized protein</fullName>
    </submittedName>
</protein>
<dbReference type="Gene3D" id="1.25.40.20">
    <property type="entry name" value="Ankyrin repeat-containing domain"/>
    <property type="match status" value="1"/>
</dbReference>
<dbReference type="InterPro" id="IPR036770">
    <property type="entry name" value="Ankyrin_rpt-contain_sf"/>
</dbReference>
<evidence type="ECO:0000313" key="3">
    <source>
        <dbReference type="Proteomes" id="UP001172102"/>
    </source>
</evidence>
<name>A0AA40AYV1_9PEZI</name>
<dbReference type="Proteomes" id="UP001172102">
    <property type="component" value="Unassembled WGS sequence"/>
</dbReference>
<organism evidence="2 3">
    <name type="scientific">Lasiosphaeris hirsuta</name>
    <dbReference type="NCBI Taxonomy" id="260670"/>
    <lineage>
        <taxon>Eukaryota</taxon>
        <taxon>Fungi</taxon>
        <taxon>Dikarya</taxon>
        <taxon>Ascomycota</taxon>
        <taxon>Pezizomycotina</taxon>
        <taxon>Sordariomycetes</taxon>
        <taxon>Sordariomycetidae</taxon>
        <taxon>Sordariales</taxon>
        <taxon>Lasiosphaeriaceae</taxon>
        <taxon>Lasiosphaeris</taxon>
    </lineage>
</organism>
<gene>
    <name evidence="2" type="ORF">B0H67DRAFT_568163</name>
</gene>
<dbReference type="AlphaFoldDB" id="A0AA40AYV1"/>
<keyword evidence="3" id="KW-1185">Reference proteome</keyword>
<evidence type="ECO:0000256" key="1">
    <source>
        <dbReference type="PROSITE-ProRule" id="PRU00023"/>
    </source>
</evidence>
<sequence length="53" mass="5839">MKLSTLRDNNLGANIDARDQDGRTPLLWASMNGLKTVVQQLLKGGSMLMHVTK</sequence>
<accession>A0AA40AYV1</accession>
<dbReference type="Pfam" id="PF00023">
    <property type="entry name" value="Ank"/>
    <property type="match status" value="1"/>
</dbReference>
<reference evidence="2" key="1">
    <citation type="submission" date="2023-06" db="EMBL/GenBank/DDBJ databases">
        <title>Genome-scale phylogeny and comparative genomics of the fungal order Sordariales.</title>
        <authorList>
            <consortium name="Lawrence Berkeley National Laboratory"/>
            <person name="Hensen N."/>
            <person name="Bonometti L."/>
            <person name="Westerberg I."/>
            <person name="Brannstrom I.O."/>
            <person name="Guillou S."/>
            <person name="Cros-Aarteil S."/>
            <person name="Calhoun S."/>
            <person name="Haridas S."/>
            <person name="Kuo A."/>
            <person name="Mondo S."/>
            <person name="Pangilinan J."/>
            <person name="Riley R."/>
            <person name="Labutti K."/>
            <person name="Andreopoulos B."/>
            <person name="Lipzen A."/>
            <person name="Chen C."/>
            <person name="Yanf M."/>
            <person name="Daum C."/>
            <person name="Ng V."/>
            <person name="Clum A."/>
            <person name="Steindorff A."/>
            <person name="Ohm R."/>
            <person name="Martin F."/>
            <person name="Silar P."/>
            <person name="Natvig D."/>
            <person name="Lalanne C."/>
            <person name="Gautier V."/>
            <person name="Ament-Velasquez S.L."/>
            <person name="Kruys A."/>
            <person name="Hutchinson M.I."/>
            <person name="Powell A.J."/>
            <person name="Barry K."/>
            <person name="Miller A.N."/>
            <person name="Grigoriev I.V."/>
            <person name="Debuchy R."/>
            <person name="Gladieux P."/>
            <person name="Thoren M.H."/>
            <person name="Johannesson H."/>
        </authorList>
    </citation>
    <scope>NUCLEOTIDE SEQUENCE</scope>
    <source>
        <strain evidence="2">SMH4607-1</strain>
    </source>
</reference>